<feature type="compositionally biased region" description="Gly residues" evidence="1">
    <location>
        <begin position="145"/>
        <end position="155"/>
    </location>
</feature>
<feature type="region of interest" description="Disordered" evidence="1">
    <location>
        <begin position="421"/>
        <end position="457"/>
    </location>
</feature>
<reference evidence="3" key="1">
    <citation type="submission" date="2021-12" db="EMBL/GenBank/DDBJ databases">
        <authorList>
            <person name="Martin H S."/>
        </authorList>
    </citation>
    <scope>NUCLEOTIDE SEQUENCE</scope>
</reference>
<feature type="compositionally biased region" description="Polar residues" evidence="1">
    <location>
        <begin position="425"/>
        <end position="456"/>
    </location>
</feature>
<organism evidence="3 4">
    <name type="scientific">Brenthis ino</name>
    <name type="common">lesser marbled fritillary</name>
    <dbReference type="NCBI Taxonomy" id="405034"/>
    <lineage>
        <taxon>Eukaryota</taxon>
        <taxon>Metazoa</taxon>
        <taxon>Ecdysozoa</taxon>
        <taxon>Arthropoda</taxon>
        <taxon>Hexapoda</taxon>
        <taxon>Insecta</taxon>
        <taxon>Pterygota</taxon>
        <taxon>Neoptera</taxon>
        <taxon>Endopterygota</taxon>
        <taxon>Lepidoptera</taxon>
        <taxon>Glossata</taxon>
        <taxon>Ditrysia</taxon>
        <taxon>Papilionoidea</taxon>
        <taxon>Nymphalidae</taxon>
        <taxon>Heliconiinae</taxon>
        <taxon>Argynnini</taxon>
        <taxon>Brenthis</taxon>
    </lineage>
</organism>
<feature type="region of interest" description="Disordered" evidence="1">
    <location>
        <begin position="24"/>
        <end position="241"/>
    </location>
</feature>
<name>A0A8J9Y6M9_9NEOP</name>
<evidence type="ECO:0000256" key="1">
    <source>
        <dbReference type="SAM" id="MobiDB-lite"/>
    </source>
</evidence>
<feature type="compositionally biased region" description="Polar residues" evidence="1">
    <location>
        <begin position="70"/>
        <end position="128"/>
    </location>
</feature>
<feature type="chain" id="PRO_5035479880" evidence="2">
    <location>
        <begin position="23"/>
        <end position="519"/>
    </location>
</feature>
<dbReference type="AlphaFoldDB" id="A0A8J9Y6M9"/>
<accession>A0A8J9Y6M9</accession>
<protein>
    <submittedName>
        <fullName evidence="3">Uncharacterized protein</fullName>
    </submittedName>
</protein>
<evidence type="ECO:0000313" key="3">
    <source>
        <dbReference type="EMBL" id="CAH0720909.1"/>
    </source>
</evidence>
<dbReference type="Proteomes" id="UP000838878">
    <property type="component" value="Chromosome 2"/>
</dbReference>
<evidence type="ECO:0000256" key="2">
    <source>
        <dbReference type="SAM" id="SignalP"/>
    </source>
</evidence>
<dbReference type="OrthoDB" id="10069455at2759"/>
<feature type="compositionally biased region" description="Low complexity" evidence="1">
    <location>
        <begin position="134"/>
        <end position="144"/>
    </location>
</feature>
<proteinExistence type="predicted"/>
<keyword evidence="4" id="KW-1185">Reference proteome</keyword>
<dbReference type="EMBL" id="OV170222">
    <property type="protein sequence ID" value="CAH0720909.1"/>
    <property type="molecule type" value="Genomic_DNA"/>
</dbReference>
<evidence type="ECO:0000313" key="4">
    <source>
        <dbReference type="Proteomes" id="UP000838878"/>
    </source>
</evidence>
<feature type="non-terminal residue" evidence="3">
    <location>
        <position position="519"/>
    </location>
</feature>
<feature type="compositionally biased region" description="Polar residues" evidence="1">
    <location>
        <begin position="156"/>
        <end position="188"/>
    </location>
</feature>
<dbReference type="PROSITE" id="PS51257">
    <property type="entry name" value="PROKAR_LIPOPROTEIN"/>
    <property type="match status" value="1"/>
</dbReference>
<keyword evidence="2" id="KW-0732">Signal</keyword>
<feature type="signal peptide" evidence="2">
    <location>
        <begin position="1"/>
        <end position="22"/>
    </location>
</feature>
<gene>
    <name evidence="3" type="ORF">BINO364_LOCUS7071</name>
</gene>
<sequence length="519" mass="54632">MIKKTLFISFMVIILVACNIEGKKLSRSRSSGSGRSTGRKTHYNPQPAPTSISHPQPSAPKPTLFGWQEKSAQNAKTPNNQGHSYPSSNTGLSGNSKPKQTATQQDSIQRSNVPLQQSAPAQNNNHQSHAYPASNSMSGNSNSGTGVGYPQGSGLSGSNAASPPHQGINSPNNYKPQTYPQGSNSGLPGSNVAPPPYQNNYPTNNHGNTYQNPHGAPPSYMNSGNNFYHPQGPPPPYFGHNSGGYGGHGYSPQTPGYFGNYMNSGRNSGGVSRTGSALTGVGIAGAGIGTVLTGLALWNLARSTGHNQHTVIYDKGQPIAVVPEGNTAPVVDPILGDLVNCTLTINKDNVTEVLAIPCSIATSFTPDATVKDVSMNDNAGDTTKCTITVVTKGGKEFMTTIPCSVLLNTAAQNNVTESPIIENSPILSNDTSVPTNDTSVPTNDTSVPTNDTSVPTNDKLLADQPADLKFPNIDVKNESTALNCTHEEAGEIRDPINPCFSLKHNLTVIPLQENENHNN</sequence>